<dbReference type="EMBL" id="KB467942">
    <property type="protein sequence ID" value="PCH38116.1"/>
    <property type="molecule type" value="Genomic_DNA"/>
</dbReference>
<evidence type="ECO:0000313" key="1">
    <source>
        <dbReference type="EMBL" id="PCH38116.1"/>
    </source>
</evidence>
<name>A0A2H3J7B7_WOLCO</name>
<dbReference type="Proteomes" id="UP000218811">
    <property type="component" value="Unassembled WGS sequence"/>
</dbReference>
<reference evidence="1 2" key="1">
    <citation type="journal article" date="2012" name="Science">
        <title>The Paleozoic origin of enzymatic lignin decomposition reconstructed from 31 fungal genomes.</title>
        <authorList>
            <person name="Floudas D."/>
            <person name="Binder M."/>
            <person name="Riley R."/>
            <person name="Barry K."/>
            <person name="Blanchette R.A."/>
            <person name="Henrissat B."/>
            <person name="Martinez A.T."/>
            <person name="Otillar R."/>
            <person name="Spatafora J.W."/>
            <person name="Yadav J.S."/>
            <person name="Aerts A."/>
            <person name="Benoit I."/>
            <person name="Boyd A."/>
            <person name="Carlson A."/>
            <person name="Copeland A."/>
            <person name="Coutinho P.M."/>
            <person name="de Vries R.P."/>
            <person name="Ferreira P."/>
            <person name="Findley K."/>
            <person name="Foster B."/>
            <person name="Gaskell J."/>
            <person name="Glotzer D."/>
            <person name="Gorecki P."/>
            <person name="Heitman J."/>
            <person name="Hesse C."/>
            <person name="Hori C."/>
            <person name="Igarashi K."/>
            <person name="Jurgens J.A."/>
            <person name="Kallen N."/>
            <person name="Kersten P."/>
            <person name="Kohler A."/>
            <person name="Kuees U."/>
            <person name="Kumar T.K.A."/>
            <person name="Kuo A."/>
            <person name="LaButti K."/>
            <person name="Larrondo L.F."/>
            <person name="Lindquist E."/>
            <person name="Ling A."/>
            <person name="Lombard V."/>
            <person name="Lucas S."/>
            <person name="Lundell T."/>
            <person name="Martin R."/>
            <person name="McLaughlin D.J."/>
            <person name="Morgenstern I."/>
            <person name="Morin E."/>
            <person name="Murat C."/>
            <person name="Nagy L.G."/>
            <person name="Nolan M."/>
            <person name="Ohm R.A."/>
            <person name="Patyshakuliyeva A."/>
            <person name="Rokas A."/>
            <person name="Ruiz-Duenas F.J."/>
            <person name="Sabat G."/>
            <person name="Salamov A."/>
            <person name="Samejima M."/>
            <person name="Schmutz J."/>
            <person name="Slot J.C."/>
            <person name="St John F."/>
            <person name="Stenlid J."/>
            <person name="Sun H."/>
            <person name="Sun S."/>
            <person name="Syed K."/>
            <person name="Tsang A."/>
            <person name="Wiebenga A."/>
            <person name="Young D."/>
            <person name="Pisabarro A."/>
            <person name="Eastwood D.C."/>
            <person name="Martin F."/>
            <person name="Cullen D."/>
            <person name="Grigoriev I.V."/>
            <person name="Hibbett D.S."/>
        </authorList>
    </citation>
    <scope>NUCLEOTIDE SEQUENCE [LARGE SCALE GENOMIC DNA]</scope>
    <source>
        <strain evidence="1 2">MD-104</strain>
    </source>
</reference>
<dbReference type="Gene3D" id="2.60.120.260">
    <property type="entry name" value="Galactose-binding domain-like"/>
    <property type="match status" value="1"/>
</dbReference>
<evidence type="ECO:0000313" key="2">
    <source>
        <dbReference type="Proteomes" id="UP000218811"/>
    </source>
</evidence>
<dbReference type="AlphaFoldDB" id="A0A2H3J7B7"/>
<proteinExistence type="predicted"/>
<accession>A0A2H3J7B7</accession>
<gene>
    <name evidence="1" type="ORF">WOLCODRAFT_149073</name>
</gene>
<sequence length="132" mass="14940">MLIVNEGTSISVYCIIANTIQYITTHTNLSFTLDRTQYGTYIHDPDPTSDYEYNVTVFSAQALANTDHTLVITPVGIGGQNSSLMLFDWAMYIYESSGYCLKLLRDCLKLLRDQSRNYLIRDGSHTCSHLRA</sequence>
<organism evidence="1 2">
    <name type="scientific">Wolfiporia cocos (strain MD-104)</name>
    <name type="common">Brown rot fungus</name>
    <dbReference type="NCBI Taxonomy" id="742152"/>
    <lineage>
        <taxon>Eukaryota</taxon>
        <taxon>Fungi</taxon>
        <taxon>Dikarya</taxon>
        <taxon>Basidiomycota</taxon>
        <taxon>Agaricomycotina</taxon>
        <taxon>Agaricomycetes</taxon>
        <taxon>Polyporales</taxon>
        <taxon>Phaeolaceae</taxon>
        <taxon>Wolfiporia</taxon>
    </lineage>
</organism>
<protein>
    <submittedName>
        <fullName evidence="1">Uncharacterized protein</fullName>
    </submittedName>
</protein>
<dbReference type="OrthoDB" id="3270641at2759"/>
<keyword evidence="2" id="KW-1185">Reference proteome</keyword>